<dbReference type="SUPFAM" id="SSF46934">
    <property type="entry name" value="UBA-like"/>
    <property type="match status" value="1"/>
</dbReference>
<dbReference type="GO" id="GO:0004252">
    <property type="term" value="F:serine-type endopeptidase activity"/>
    <property type="evidence" value="ECO:0007669"/>
    <property type="project" value="TreeGrafter"/>
</dbReference>
<dbReference type="InterPro" id="IPR035952">
    <property type="entry name" value="Rhomboid-like_sf"/>
</dbReference>
<evidence type="ECO:0000256" key="5">
    <source>
        <dbReference type="SAM" id="MobiDB-lite"/>
    </source>
</evidence>
<dbReference type="SMART" id="SM00165">
    <property type="entry name" value="UBA"/>
    <property type="match status" value="1"/>
</dbReference>
<proteinExistence type="predicted"/>
<name>A0AAD7XUT9_9STRA</name>
<evidence type="ECO:0000313" key="9">
    <source>
        <dbReference type="Proteomes" id="UP001230188"/>
    </source>
</evidence>
<evidence type="ECO:0000256" key="6">
    <source>
        <dbReference type="SAM" id="Phobius"/>
    </source>
</evidence>
<evidence type="ECO:0000256" key="1">
    <source>
        <dbReference type="ARBA" id="ARBA00004141"/>
    </source>
</evidence>
<evidence type="ECO:0000256" key="2">
    <source>
        <dbReference type="ARBA" id="ARBA00022692"/>
    </source>
</evidence>
<comment type="subcellular location">
    <subcellularLocation>
        <location evidence="1">Membrane</location>
        <topology evidence="1">Multi-pass membrane protein</topology>
    </subcellularLocation>
</comment>
<evidence type="ECO:0000256" key="3">
    <source>
        <dbReference type="ARBA" id="ARBA00022989"/>
    </source>
</evidence>
<keyword evidence="2 6" id="KW-0812">Transmembrane</keyword>
<feature type="domain" description="UBA" evidence="7">
    <location>
        <begin position="243"/>
        <end position="284"/>
    </location>
</feature>
<feature type="region of interest" description="Disordered" evidence="5">
    <location>
        <begin position="216"/>
        <end position="248"/>
    </location>
</feature>
<dbReference type="SUPFAM" id="SSF144091">
    <property type="entry name" value="Rhomboid-like"/>
    <property type="match status" value="1"/>
</dbReference>
<protein>
    <recommendedName>
        <fullName evidence="7">UBA domain-containing protein</fullName>
    </recommendedName>
</protein>
<evidence type="ECO:0000313" key="8">
    <source>
        <dbReference type="EMBL" id="KAJ8614458.1"/>
    </source>
</evidence>
<comment type="caution">
    <text evidence="8">The sequence shown here is derived from an EMBL/GenBank/DDBJ whole genome shotgun (WGS) entry which is preliminary data.</text>
</comment>
<dbReference type="InterPro" id="IPR009060">
    <property type="entry name" value="UBA-like_sf"/>
</dbReference>
<dbReference type="AlphaFoldDB" id="A0AAD7XUT9"/>
<sequence length="284" mass="30374">MATSFEGAPLCRIAFVSSALNSLFLSSSTKAKMSLDLGRVLARGEVWRLLTHHIAFESLGETVIGAVHLYRFRRFERMLGSRKFGAFALIACSLATSLATGIVFVVGERGRDQGAEYMRIASGPYALIFSMYSLFYSLVPAARPRLVGIAGLDISDKSLMYLAAAQLLLSSGLRSFVPGACGLLAGAAYLSDALKLYTLALPKSLDRFLVPATPSSPDFSARSHGASQDIHRDNLPEPFAPPPEPSQAHVDSLVAMGFDRDRAVDALRSSGNNLEVAANSLLSG</sequence>
<dbReference type="Pfam" id="PF00627">
    <property type="entry name" value="UBA"/>
    <property type="match status" value="1"/>
</dbReference>
<dbReference type="Gene3D" id="1.20.1540.10">
    <property type="entry name" value="Rhomboid-like"/>
    <property type="match status" value="1"/>
</dbReference>
<dbReference type="Gene3D" id="1.10.8.10">
    <property type="entry name" value="DNA helicase RuvA subunit, C-terminal domain"/>
    <property type="match status" value="1"/>
</dbReference>
<dbReference type="PROSITE" id="PS50030">
    <property type="entry name" value="UBA"/>
    <property type="match status" value="1"/>
</dbReference>
<evidence type="ECO:0000259" key="7">
    <source>
        <dbReference type="PROSITE" id="PS50030"/>
    </source>
</evidence>
<feature type="transmembrane region" description="Helical" evidence="6">
    <location>
        <begin position="117"/>
        <end position="139"/>
    </location>
</feature>
<keyword evidence="4 6" id="KW-0472">Membrane</keyword>
<feature type="transmembrane region" description="Helical" evidence="6">
    <location>
        <begin position="84"/>
        <end position="105"/>
    </location>
</feature>
<keyword evidence="9" id="KW-1185">Reference proteome</keyword>
<dbReference type="GO" id="GO:0016020">
    <property type="term" value="C:membrane"/>
    <property type="evidence" value="ECO:0007669"/>
    <property type="project" value="UniProtKB-SubCell"/>
</dbReference>
<organism evidence="8 9">
    <name type="scientific">Chrysophaeum taylorii</name>
    <dbReference type="NCBI Taxonomy" id="2483200"/>
    <lineage>
        <taxon>Eukaryota</taxon>
        <taxon>Sar</taxon>
        <taxon>Stramenopiles</taxon>
        <taxon>Ochrophyta</taxon>
        <taxon>Pelagophyceae</taxon>
        <taxon>Pelagomonadales</taxon>
        <taxon>Pelagomonadaceae</taxon>
        <taxon>Chrysophaeum</taxon>
    </lineage>
</organism>
<keyword evidence="3 6" id="KW-1133">Transmembrane helix</keyword>
<gene>
    <name evidence="8" type="ORF">CTAYLR_000828</name>
</gene>
<reference evidence="8" key="1">
    <citation type="submission" date="2023-01" db="EMBL/GenBank/DDBJ databases">
        <title>Metagenome sequencing of chrysophaentin producing Chrysophaeum taylorii.</title>
        <authorList>
            <person name="Davison J."/>
            <person name="Bewley C."/>
        </authorList>
    </citation>
    <scope>NUCLEOTIDE SEQUENCE</scope>
    <source>
        <strain evidence="8">NIES-1699</strain>
    </source>
</reference>
<dbReference type="Proteomes" id="UP001230188">
    <property type="component" value="Unassembled WGS sequence"/>
</dbReference>
<dbReference type="PANTHER" id="PTHR43066">
    <property type="entry name" value="RHOMBOID-RELATED PROTEIN"/>
    <property type="match status" value="1"/>
</dbReference>
<dbReference type="EMBL" id="JAQMWT010000005">
    <property type="protein sequence ID" value="KAJ8614458.1"/>
    <property type="molecule type" value="Genomic_DNA"/>
</dbReference>
<dbReference type="PANTHER" id="PTHR43066:SF21">
    <property type="entry name" value="UBIQUITIN-ASSOCIATED DOMAIN-CONTAINING PROTEIN 2"/>
    <property type="match status" value="1"/>
</dbReference>
<evidence type="ECO:0000256" key="4">
    <source>
        <dbReference type="ARBA" id="ARBA00023136"/>
    </source>
</evidence>
<accession>A0AAD7XUT9</accession>
<dbReference type="InterPro" id="IPR015940">
    <property type="entry name" value="UBA"/>
</dbReference>